<sequence>MMSRLTLVYLILFAIAYPPHKNEGCQHCHMIENASTRHTYAYEGGKNDVVYASAERGYESEDSSDDVVYFAAHASFPRKPYDEYYGLVATIDVYGYNISRGQMSASSIWVANVGNWSKESYNSIRVGWMVSPEIYGDSHTHFYTHWIRDGGRTGCYNMDCPGFQLEKGSKITPGAIINSACTSGGSSQTITMKVFKDKTSENWWVYYGMNNDTPTAVGYYPANLFTTLATKANSISVGGESRARRSLPTPPMGSGSLPSEKAASVSNLQFIDQNGQAIVIQSDLPIIAKEPKCYYVSPIIGAKFFYGGPAGCF</sequence>
<dbReference type="EnsemblPlants" id="AVESA.00010b.r2.4AG0610760.1">
    <property type="protein sequence ID" value="AVESA.00010b.r2.4AG0610760.1.CDS"/>
    <property type="gene ID" value="AVESA.00010b.r2.4AG0610760"/>
</dbReference>
<accession>A0ACD5WFG1</accession>
<organism evidence="1 2">
    <name type="scientific">Avena sativa</name>
    <name type="common">Oat</name>
    <dbReference type="NCBI Taxonomy" id="4498"/>
    <lineage>
        <taxon>Eukaryota</taxon>
        <taxon>Viridiplantae</taxon>
        <taxon>Streptophyta</taxon>
        <taxon>Embryophyta</taxon>
        <taxon>Tracheophyta</taxon>
        <taxon>Spermatophyta</taxon>
        <taxon>Magnoliopsida</taxon>
        <taxon>Liliopsida</taxon>
        <taxon>Poales</taxon>
        <taxon>Poaceae</taxon>
        <taxon>BOP clade</taxon>
        <taxon>Pooideae</taxon>
        <taxon>Poodae</taxon>
        <taxon>Poeae</taxon>
        <taxon>Poeae Chloroplast Group 1 (Aveneae type)</taxon>
        <taxon>Aveninae</taxon>
        <taxon>Avena</taxon>
    </lineage>
</organism>
<reference evidence="1" key="2">
    <citation type="submission" date="2025-09" db="UniProtKB">
        <authorList>
            <consortium name="EnsemblPlants"/>
        </authorList>
    </citation>
    <scope>IDENTIFICATION</scope>
</reference>
<reference evidence="1" key="1">
    <citation type="submission" date="2021-05" db="EMBL/GenBank/DDBJ databases">
        <authorList>
            <person name="Scholz U."/>
            <person name="Mascher M."/>
            <person name="Fiebig A."/>
        </authorList>
    </citation>
    <scope>NUCLEOTIDE SEQUENCE [LARGE SCALE GENOMIC DNA]</scope>
</reference>
<name>A0ACD5WFG1_AVESA</name>
<proteinExistence type="predicted"/>
<evidence type="ECO:0000313" key="1">
    <source>
        <dbReference type="EnsemblPlants" id="AVESA.00010b.r2.4AG0610760.1.CDS"/>
    </source>
</evidence>
<keyword evidence="2" id="KW-1185">Reference proteome</keyword>
<dbReference type="Proteomes" id="UP001732700">
    <property type="component" value="Chromosome 4A"/>
</dbReference>
<protein>
    <submittedName>
        <fullName evidence="1">Uncharacterized protein</fullName>
    </submittedName>
</protein>
<evidence type="ECO:0000313" key="2">
    <source>
        <dbReference type="Proteomes" id="UP001732700"/>
    </source>
</evidence>